<evidence type="ECO:0000313" key="12">
    <source>
        <dbReference type="EMBL" id="MBU5625470.1"/>
    </source>
</evidence>
<keyword evidence="6 11" id="KW-0067">ATP-binding</keyword>
<comment type="function">
    <text evidence="11">Part of the high-affinity ATP-driven potassium transport (or Kdp) system, which catalyzes the hydrolysis of ATP coupled with the electrogenic transport of potassium into the cytoplasm. This subunit acts as a catalytic chaperone that increases the ATP-binding affinity of the ATP-hydrolyzing subunit KdpB by the formation of a transient KdpB/KdpC/ATP ternary complex.</text>
</comment>
<organism evidence="12 13">
    <name type="scientific">Dysosmobacter acutus</name>
    <dbReference type="NCBI Taxonomy" id="2841504"/>
    <lineage>
        <taxon>Bacteria</taxon>
        <taxon>Bacillati</taxon>
        <taxon>Bacillota</taxon>
        <taxon>Clostridia</taxon>
        <taxon>Eubacteriales</taxon>
        <taxon>Oscillospiraceae</taxon>
        <taxon>Dysosmobacter</taxon>
    </lineage>
</organism>
<keyword evidence="4 11" id="KW-0812">Transmembrane</keyword>
<keyword evidence="10 11" id="KW-0472">Membrane</keyword>
<evidence type="ECO:0000256" key="2">
    <source>
        <dbReference type="ARBA" id="ARBA00022475"/>
    </source>
</evidence>
<evidence type="ECO:0000256" key="11">
    <source>
        <dbReference type="HAMAP-Rule" id="MF_00276"/>
    </source>
</evidence>
<keyword evidence="9 11" id="KW-0406">Ion transport</keyword>
<reference evidence="12 13" key="1">
    <citation type="submission" date="2021-06" db="EMBL/GenBank/DDBJ databases">
        <authorList>
            <person name="Sun Q."/>
            <person name="Li D."/>
        </authorList>
    </citation>
    <scope>NUCLEOTIDE SEQUENCE [LARGE SCALE GENOMIC DNA]</scope>
    <source>
        <strain evidence="12 13">MSJ-2</strain>
    </source>
</reference>
<accession>A0ABS6F5C2</accession>
<keyword evidence="7 11" id="KW-0630">Potassium</keyword>
<evidence type="ECO:0000256" key="6">
    <source>
        <dbReference type="ARBA" id="ARBA00022840"/>
    </source>
</evidence>
<evidence type="ECO:0000256" key="5">
    <source>
        <dbReference type="ARBA" id="ARBA00022741"/>
    </source>
</evidence>
<dbReference type="NCBIfam" id="TIGR00681">
    <property type="entry name" value="kdpC"/>
    <property type="match status" value="1"/>
</dbReference>
<keyword evidence="1 11" id="KW-0813">Transport</keyword>
<dbReference type="Proteomes" id="UP000787672">
    <property type="component" value="Unassembled WGS sequence"/>
</dbReference>
<comment type="caution">
    <text evidence="12">The sequence shown here is derived from an EMBL/GenBank/DDBJ whole genome shotgun (WGS) entry which is preliminary data.</text>
</comment>
<evidence type="ECO:0000256" key="10">
    <source>
        <dbReference type="ARBA" id="ARBA00023136"/>
    </source>
</evidence>
<protein>
    <recommendedName>
        <fullName evidence="11">Potassium-transporting ATPase KdpC subunit</fullName>
    </recommendedName>
    <alternativeName>
        <fullName evidence="11">ATP phosphohydrolase [potassium-transporting] C chain</fullName>
    </alternativeName>
    <alternativeName>
        <fullName evidence="11">Potassium-binding and translocating subunit C</fullName>
    </alternativeName>
    <alternativeName>
        <fullName evidence="11">Potassium-translocating ATPase C chain</fullName>
    </alternativeName>
</protein>
<dbReference type="RefSeq" id="WP_216557339.1">
    <property type="nucleotide sequence ID" value="NZ_JAHLQN010000001.1"/>
</dbReference>
<comment type="subcellular location">
    <subcellularLocation>
        <location evidence="11">Cell membrane</location>
        <topology evidence="11">Single-pass membrane protein</topology>
    </subcellularLocation>
</comment>
<dbReference type="InterPro" id="IPR003820">
    <property type="entry name" value="KdpC"/>
</dbReference>
<comment type="subunit">
    <text evidence="11">The system is composed of three essential subunits: KdpA, KdpB and KdpC.</text>
</comment>
<keyword evidence="8 11" id="KW-1133">Transmembrane helix</keyword>
<proteinExistence type="inferred from homology"/>
<dbReference type="Pfam" id="PF02669">
    <property type="entry name" value="KdpC"/>
    <property type="match status" value="1"/>
</dbReference>
<dbReference type="PANTHER" id="PTHR30042:SF2">
    <property type="entry name" value="POTASSIUM-TRANSPORTING ATPASE KDPC SUBUNIT"/>
    <property type="match status" value="1"/>
</dbReference>
<keyword evidence="3 11" id="KW-0633">Potassium transport</keyword>
<sequence>MKQTILRAFGLVVVMTVLCGLLYTLVCTGVAQALFPRQAGGSVIEVNGKTYGSELLAQQFTQPGHLWGRPMNLDFSSFTDDEGNPVMYAWATNKSPAGRDMDAMVQERMDNLIAADPAMEGTPIPVDLVTVSGSGLDPEISPEAAEYQVHRIAQARELTEDEVRQVIERYTTGRWLGVFGEPRVNVLKVNLALDGILEE</sequence>
<dbReference type="NCBIfam" id="NF001454">
    <property type="entry name" value="PRK00315.1"/>
    <property type="match status" value="1"/>
</dbReference>
<evidence type="ECO:0000256" key="4">
    <source>
        <dbReference type="ARBA" id="ARBA00022692"/>
    </source>
</evidence>
<dbReference type="PANTHER" id="PTHR30042">
    <property type="entry name" value="POTASSIUM-TRANSPORTING ATPASE C CHAIN"/>
    <property type="match status" value="1"/>
</dbReference>
<evidence type="ECO:0000256" key="3">
    <source>
        <dbReference type="ARBA" id="ARBA00022538"/>
    </source>
</evidence>
<comment type="similarity">
    <text evidence="11">Belongs to the KdpC family.</text>
</comment>
<keyword evidence="2 11" id="KW-1003">Cell membrane</keyword>
<keyword evidence="13" id="KW-1185">Reference proteome</keyword>
<dbReference type="HAMAP" id="MF_00276">
    <property type="entry name" value="KdpC"/>
    <property type="match status" value="1"/>
</dbReference>
<evidence type="ECO:0000256" key="9">
    <source>
        <dbReference type="ARBA" id="ARBA00023065"/>
    </source>
</evidence>
<evidence type="ECO:0000256" key="1">
    <source>
        <dbReference type="ARBA" id="ARBA00022448"/>
    </source>
</evidence>
<keyword evidence="5 11" id="KW-0547">Nucleotide-binding</keyword>
<name>A0ABS6F5C2_9FIRM</name>
<evidence type="ECO:0000313" key="13">
    <source>
        <dbReference type="Proteomes" id="UP000787672"/>
    </source>
</evidence>
<dbReference type="EMBL" id="JAHLQN010000001">
    <property type="protein sequence ID" value="MBU5625470.1"/>
    <property type="molecule type" value="Genomic_DNA"/>
</dbReference>
<evidence type="ECO:0000256" key="8">
    <source>
        <dbReference type="ARBA" id="ARBA00022989"/>
    </source>
</evidence>
<evidence type="ECO:0000256" key="7">
    <source>
        <dbReference type="ARBA" id="ARBA00022958"/>
    </source>
</evidence>
<dbReference type="PIRSF" id="PIRSF001296">
    <property type="entry name" value="K_ATPase_KdpC"/>
    <property type="match status" value="1"/>
</dbReference>
<gene>
    <name evidence="11 12" type="primary">kdpC</name>
    <name evidence="12" type="ORF">KQI82_00790</name>
</gene>